<reference evidence="2 3" key="1">
    <citation type="journal article" date="2016" name="Proc. Natl. Acad. Sci. U.S.A.">
        <title>Lipid metabolic changes in an early divergent fungus govern the establishment of a mutualistic symbiosis with endobacteria.</title>
        <authorList>
            <person name="Lastovetsky O.A."/>
            <person name="Gaspar M.L."/>
            <person name="Mondo S.J."/>
            <person name="LaButti K.M."/>
            <person name="Sandor L."/>
            <person name="Grigoriev I.V."/>
            <person name="Henry S.A."/>
            <person name="Pawlowska T.E."/>
        </authorList>
    </citation>
    <scope>NUCLEOTIDE SEQUENCE [LARGE SCALE GENOMIC DNA]</scope>
    <source>
        <strain evidence="2 3">ATCC 11559</strain>
    </source>
</reference>
<evidence type="ECO:0000256" key="1">
    <source>
        <dbReference type="SAM" id="Coils"/>
    </source>
</evidence>
<dbReference type="VEuPathDB" id="FungiDB:BCV72DRAFT_329352"/>
<dbReference type="Proteomes" id="UP000242381">
    <property type="component" value="Unassembled WGS sequence"/>
</dbReference>
<proteinExistence type="predicted"/>
<accession>A0A1X0S0K4</accession>
<name>A0A1X0S0K4_RHIZD</name>
<dbReference type="EMBL" id="KV921345">
    <property type="protein sequence ID" value="ORE17843.1"/>
    <property type="molecule type" value="Genomic_DNA"/>
</dbReference>
<organism evidence="2 3">
    <name type="scientific">Rhizopus microsporus</name>
    <dbReference type="NCBI Taxonomy" id="58291"/>
    <lineage>
        <taxon>Eukaryota</taxon>
        <taxon>Fungi</taxon>
        <taxon>Fungi incertae sedis</taxon>
        <taxon>Mucoromycota</taxon>
        <taxon>Mucoromycotina</taxon>
        <taxon>Mucoromycetes</taxon>
        <taxon>Mucorales</taxon>
        <taxon>Mucorineae</taxon>
        <taxon>Rhizopodaceae</taxon>
        <taxon>Rhizopus</taxon>
    </lineage>
</organism>
<protein>
    <submittedName>
        <fullName evidence="2">Uncharacterized protein</fullName>
    </submittedName>
</protein>
<gene>
    <name evidence="2" type="ORF">BCV71DRAFT_235459</name>
</gene>
<sequence length="200" mass="23723">MTKWCYKRRKDMTSENYCREWPKPKKKPGKNTLLKNAMFKELNITKGSYHQKELHNEEMSIALTFIITNIKNMWSDNTIFKKLLDHLLNVLLKLHLAENRAAEYSEYIKNIKEKSKSTTVATSSVSNSFSTIDHKRYILRSEYKKLNKLERELESLDDENKSQRYERRITRGHNRITYLKSLPKKTVSVGFRTNTKGIEN</sequence>
<keyword evidence="1" id="KW-0175">Coiled coil</keyword>
<evidence type="ECO:0000313" key="3">
    <source>
        <dbReference type="Proteomes" id="UP000242381"/>
    </source>
</evidence>
<feature type="coiled-coil region" evidence="1">
    <location>
        <begin position="139"/>
        <end position="166"/>
    </location>
</feature>
<dbReference type="AlphaFoldDB" id="A0A1X0S0K4"/>
<evidence type="ECO:0000313" key="2">
    <source>
        <dbReference type="EMBL" id="ORE17843.1"/>
    </source>
</evidence>